<evidence type="ECO:0000313" key="2">
    <source>
        <dbReference type="EMBL" id="SDM63320.1"/>
    </source>
</evidence>
<gene>
    <name evidence="2" type="ORF">SAMN05428957_1107</name>
</gene>
<keyword evidence="3" id="KW-1185">Reference proteome</keyword>
<evidence type="ECO:0000256" key="1">
    <source>
        <dbReference type="SAM" id="Phobius"/>
    </source>
</evidence>
<sequence>MQHHFQRRGFSLIELMIAVAIVAILASVAYPSFMEQIVKGKRSECRSGALQAMQQEERYFGQYNTYVKAEAPPKTAKVKNFSGDNPGGSACHITADACANLTLEQCVEVRSSPKFTDPKKVNYFYVDSNGVRGCSINGTRTTTDKLCW</sequence>
<dbReference type="GO" id="GO:0043683">
    <property type="term" value="P:type IV pilus assembly"/>
    <property type="evidence" value="ECO:0007669"/>
    <property type="project" value="InterPro"/>
</dbReference>
<dbReference type="SUPFAM" id="SSF54523">
    <property type="entry name" value="Pili subunits"/>
    <property type="match status" value="1"/>
</dbReference>
<reference evidence="3" key="1">
    <citation type="submission" date="2016-10" db="EMBL/GenBank/DDBJ databases">
        <authorList>
            <person name="Varghese N."/>
            <person name="Submissions S."/>
        </authorList>
    </citation>
    <scope>NUCLEOTIDE SEQUENCE [LARGE SCALE GENOMIC DNA]</scope>
    <source>
        <strain evidence="3">EPL6</strain>
    </source>
</reference>
<dbReference type="OrthoDB" id="8592370at2"/>
<dbReference type="RefSeq" id="WP_091571779.1">
    <property type="nucleotide sequence ID" value="NZ_FNHP01000010.1"/>
</dbReference>
<dbReference type="InterPro" id="IPR031982">
    <property type="entry name" value="PilE-like"/>
</dbReference>
<keyword evidence="1" id="KW-0812">Transmembrane</keyword>
<keyword evidence="1" id="KW-0472">Membrane</keyword>
<dbReference type="InterPro" id="IPR012902">
    <property type="entry name" value="N_methyl_site"/>
</dbReference>
<feature type="transmembrane region" description="Helical" evidence="1">
    <location>
        <begin position="12"/>
        <end position="33"/>
    </location>
</feature>
<accession>A0A1G9UTT7</accession>
<dbReference type="Pfam" id="PF07963">
    <property type="entry name" value="N_methyl"/>
    <property type="match status" value="1"/>
</dbReference>
<dbReference type="Pfam" id="PF16732">
    <property type="entry name" value="ComP_DUS"/>
    <property type="match status" value="1"/>
</dbReference>
<dbReference type="AlphaFoldDB" id="A0A1G9UTT7"/>
<dbReference type="STRING" id="1527607.SAMN05428957_1107"/>
<dbReference type="InterPro" id="IPR045584">
    <property type="entry name" value="Pilin-like"/>
</dbReference>
<protein>
    <submittedName>
        <fullName evidence="2">Type IV pilus assembly protein PilE</fullName>
    </submittedName>
</protein>
<organism evidence="2 3">
    <name type="scientific">Oryzisolibacter propanilivorax</name>
    <dbReference type="NCBI Taxonomy" id="1527607"/>
    <lineage>
        <taxon>Bacteria</taxon>
        <taxon>Pseudomonadati</taxon>
        <taxon>Pseudomonadota</taxon>
        <taxon>Betaproteobacteria</taxon>
        <taxon>Burkholderiales</taxon>
        <taxon>Comamonadaceae</taxon>
        <taxon>Oryzisolibacter</taxon>
    </lineage>
</organism>
<proteinExistence type="predicted"/>
<name>A0A1G9UTT7_9BURK</name>
<keyword evidence="1" id="KW-1133">Transmembrane helix</keyword>
<evidence type="ECO:0000313" key="3">
    <source>
        <dbReference type="Proteomes" id="UP000198552"/>
    </source>
</evidence>
<dbReference type="PROSITE" id="PS00409">
    <property type="entry name" value="PROKAR_NTER_METHYL"/>
    <property type="match status" value="1"/>
</dbReference>
<dbReference type="EMBL" id="FNHP01000010">
    <property type="protein sequence ID" value="SDM63320.1"/>
    <property type="molecule type" value="Genomic_DNA"/>
</dbReference>
<dbReference type="NCBIfam" id="TIGR02532">
    <property type="entry name" value="IV_pilin_GFxxxE"/>
    <property type="match status" value="1"/>
</dbReference>
<dbReference type="Proteomes" id="UP000198552">
    <property type="component" value="Unassembled WGS sequence"/>
</dbReference>
<dbReference type="Gene3D" id="3.30.700.10">
    <property type="entry name" value="Glycoprotein, Type 4 Pilin"/>
    <property type="match status" value="1"/>
</dbReference>